<dbReference type="AlphaFoldDB" id="A0AAN6WQ60"/>
<evidence type="ECO:0000313" key="2">
    <source>
        <dbReference type="Proteomes" id="UP001302126"/>
    </source>
</evidence>
<reference evidence="1" key="1">
    <citation type="journal article" date="2023" name="Mol. Phylogenet. Evol.">
        <title>Genome-scale phylogeny and comparative genomics of the fungal order Sordariales.</title>
        <authorList>
            <person name="Hensen N."/>
            <person name="Bonometti L."/>
            <person name="Westerberg I."/>
            <person name="Brannstrom I.O."/>
            <person name="Guillou S."/>
            <person name="Cros-Aarteil S."/>
            <person name="Calhoun S."/>
            <person name="Haridas S."/>
            <person name="Kuo A."/>
            <person name="Mondo S."/>
            <person name="Pangilinan J."/>
            <person name="Riley R."/>
            <person name="LaButti K."/>
            <person name="Andreopoulos B."/>
            <person name="Lipzen A."/>
            <person name="Chen C."/>
            <person name="Yan M."/>
            <person name="Daum C."/>
            <person name="Ng V."/>
            <person name="Clum A."/>
            <person name="Steindorff A."/>
            <person name="Ohm R.A."/>
            <person name="Martin F."/>
            <person name="Silar P."/>
            <person name="Natvig D.O."/>
            <person name="Lalanne C."/>
            <person name="Gautier V."/>
            <person name="Ament-Velasquez S.L."/>
            <person name="Kruys A."/>
            <person name="Hutchinson M.I."/>
            <person name="Powell A.J."/>
            <person name="Barry K."/>
            <person name="Miller A.N."/>
            <person name="Grigoriev I.V."/>
            <person name="Debuchy R."/>
            <person name="Gladieux P."/>
            <person name="Hiltunen Thoren M."/>
            <person name="Johannesson H."/>
        </authorList>
    </citation>
    <scope>NUCLEOTIDE SEQUENCE</scope>
    <source>
        <strain evidence="1">PSN309</strain>
    </source>
</reference>
<reference evidence="1" key="2">
    <citation type="submission" date="2023-05" db="EMBL/GenBank/DDBJ databases">
        <authorList>
            <consortium name="Lawrence Berkeley National Laboratory"/>
            <person name="Steindorff A."/>
            <person name="Hensen N."/>
            <person name="Bonometti L."/>
            <person name="Westerberg I."/>
            <person name="Brannstrom I.O."/>
            <person name="Guillou S."/>
            <person name="Cros-Aarteil S."/>
            <person name="Calhoun S."/>
            <person name="Haridas S."/>
            <person name="Kuo A."/>
            <person name="Mondo S."/>
            <person name="Pangilinan J."/>
            <person name="Riley R."/>
            <person name="Labutti K."/>
            <person name="Andreopoulos B."/>
            <person name="Lipzen A."/>
            <person name="Chen C."/>
            <person name="Yanf M."/>
            <person name="Daum C."/>
            <person name="Ng V."/>
            <person name="Clum A."/>
            <person name="Ohm R."/>
            <person name="Martin F."/>
            <person name="Silar P."/>
            <person name="Natvig D."/>
            <person name="Lalanne C."/>
            <person name="Gautier V."/>
            <person name="Ament-Velasquez S.L."/>
            <person name="Kruys A."/>
            <person name="Hutchinson M.I."/>
            <person name="Powell A.J."/>
            <person name="Barry K."/>
            <person name="Miller A.N."/>
            <person name="Grigoriev I.V."/>
            <person name="Debuchy R."/>
            <person name="Gladieux P."/>
            <person name="Thoren M.H."/>
            <person name="Johannesson H."/>
        </authorList>
    </citation>
    <scope>NUCLEOTIDE SEQUENCE</scope>
    <source>
        <strain evidence="1">PSN309</strain>
    </source>
</reference>
<proteinExistence type="predicted"/>
<accession>A0AAN6WQ60</accession>
<protein>
    <submittedName>
        <fullName evidence="1">Uncharacterized protein</fullName>
    </submittedName>
</protein>
<evidence type="ECO:0000313" key="1">
    <source>
        <dbReference type="EMBL" id="KAK4185405.1"/>
    </source>
</evidence>
<sequence length="114" mass="13158">MKLITLEEAQDVDYLKDRLCLLNTEMAAVDYLRQRFARHGNLAVRTKIGNNHLPMELWLMILEEAALNAQNHPSFSFVRATLSPSPPGSIKPPLLRCAPRIRPRRSRRRPFRPS</sequence>
<dbReference type="Proteomes" id="UP001302126">
    <property type="component" value="Unassembled WGS sequence"/>
</dbReference>
<keyword evidence="2" id="KW-1185">Reference proteome</keyword>
<gene>
    <name evidence="1" type="ORF">QBC35DRAFT_503770</name>
</gene>
<dbReference type="EMBL" id="MU864451">
    <property type="protein sequence ID" value="KAK4185405.1"/>
    <property type="molecule type" value="Genomic_DNA"/>
</dbReference>
<comment type="caution">
    <text evidence="1">The sequence shown here is derived from an EMBL/GenBank/DDBJ whole genome shotgun (WGS) entry which is preliminary data.</text>
</comment>
<organism evidence="1 2">
    <name type="scientific">Podospora australis</name>
    <dbReference type="NCBI Taxonomy" id="1536484"/>
    <lineage>
        <taxon>Eukaryota</taxon>
        <taxon>Fungi</taxon>
        <taxon>Dikarya</taxon>
        <taxon>Ascomycota</taxon>
        <taxon>Pezizomycotina</taxon>
        <taxon>Sordariomycetes</taxon>
        <taxon>Sordariomycetidae</taxon>
        <taxon>Sordariales</taxon>
        <taxon>Podosporaceae</taxon>
        <taxon>Podospora</taxon>
    </lineage>
</organism>
<name>A0AAN6WQ60_9PEZI</name>